<evidence type="ECO:0000313" key="3">
    <source>
        <dbReference type="Proteomes" id="UP001285441"/>
    </source>
</evidence>
<gene>
    <name evidence="2" type="ORF">B0H63DRAFT_534468</name>
</gene>
<dbReference type="AlphaFoldDB" id="A0AAE0K2M6"/>
<evidence type="ECO:0000256" key="1">
    <source>
        <dbReference type="SAM" id="SignalP"/>
    </source>
</evidence>
<dbReference type="EMBL" id="JAULSW010000010">
    <property type="protein sequence ID" value="KAK3368300.1"/>
    <property type="molecule type" value="Genomic_DNA"/>
</dbReference>
<accession>A0AAE0K2M6</accession>
<comment type="caution">
    <text evidence="2">The sequence shown here is derived from an EMBL/GenBank/DDBJ whole genome shotgun (WGS) entry which is preliminary data.</text>
</comment>
<proteinExistence type="predicted"/>
<keyword evidence="1" id="KW-0732">Signal</keyword>
<organism evidence="2 3">
    <name type="scientific">Podospora didyma</name>
    <dbReference type="NCBI Taxonomy" id="330526"/>
    <lineage>
        <taxon>Eukaryota</taxon>
        <taxon>Fungi</taxon>
        <taxon>Dikarya</taxon>
        <taxon>Ascomycota</taxon>
        <taxon>Pezizomycotina</taxon>
        <taxon>Sordariomycetes</taxon>
        <taxon>Sordariomycetidae</taxon>
        <taxon>Sordariales</taxon>
        <taxon>Podosporaceae</taxon>
        <taxon>Podospora</taxon>
    </lineage>
</organism>
<evidence type="ECO:0000313" key="2">
    <source>
        <dbReference type="EMBL" id="KAK3368300.1"/>
    </source>
</evidence>
<sequence>MSPLSTLSYLYTLGLASYASGLVITPSTSSDGGDLTIQTCFKGETSSLLCYRGTNGTSQDVTPADVAYIANYLRRYGRENPKKPNFLTMKGADTADCGEWSLYTRKSAKAVAKHLDPKIDSSVLFEDIANTIDGGVKTPGNATIPITHHASVADCLSDGGSLGVVVNATHPAYLTPEYLAPGFTTKGILIKIVASGVTGEPEEDE</sequence>
<keyword evidence="3" id="KW-1185">Reference proteome</keyword>
<feature type="signal peptide" evidence="1">
    <location>
        <begin position="1"/>
        <end position="21"/>
    </location>
</feature>
<reference evidence="2" key="1">
    <citation type="journal article" date="2023" name="Mol. Phylogenet. Evol.">
        <title>Genome-scale phylogeny and comparative genomics of the fungal order Sordariales.</title>
        <authorList>
            <person name="Hensen N."/>
            <person name="Bonometti L."/>
            <person name="Westerberg I."/>
            <person name="Brannstrom I.O."/>
            <person name="Guillou S."/>
            <person name="Cros-Aarteil S."/>
            <person name="Calhoun S."/>
            <person name="Haridas S."/>
            <person name="Kuo A."/>
            <person name="Mondo S."/>
            <person name="Pangilinan J."/>
            <person name="Riley R."/>
            <person name="LaButti K."/>
            <person name="Andreopoulos B."/>
            <person name="Lipzen A."/>
            <person name="Chen C."/>
            <person name="Yan M."/>
            <person name="Daum C."/>
            <person name="Ng V."/>
            <person name="Clum A."/>
            <person name="Steindorff A."/>
            <person name="Ohm R.A."/>
            <person name="Martin F."/>
            <person name="Silar P."/>
            <person name="Natvig D.O."/>
            <person name="Lalanne C."/>
            <person name="Gautier V."/>
            <person name="Ament-Velasquez S.L."/>
            <person name="Kruys A."/>
            <person name="Hutchinson M.I."/>
            <person name="Powell A.J."/>
            <person name="Barry K."/>
            <person name="Miller A.N."/>
            <person name="Grigoriev I.V."/>
            <person name="Debuchy R."/>
            <person name="Gladieux P."/>
            <person name="Hiltunen Thoren M."/>
            <person name="Johannesson H."/>
        </authorList>
    </citation>
    <scope>NUCLEOTIDE SEQUENCE</scope>
    <source>
        <strain evidence="2">CBS 232.78</strain>
    </source>
</reference>
<protein>
    <submittedName>
        <fullName evidence="2">Uncharacterized protein</fullName>
    </submittedName>
</protein>
<feature type="chain" id="PRO_5042213227" evidence="1">
    <location>
        <begin position="22"/>
        <end position="205"/>
    </location>
</feature>
<reference evidence="2" key="2">
    <citation type="submission" date="2023-06" db="EMBL/GenBank/DDBJ databases">
        <authorList>
            <consortium name="Lawrence Berkeley National Laboratory"/>
            <person name="Haridas S."/>
            <person name="Hensen N."/>
            <person name="Bonometti L."/>
            <person name="Westerberg I."/>
            <person name="Brannstrom I.O."/>
            <person name="Guillou S."/>
            <person name="Cros-Aarteil S."/>
            <person name="Calhoun S."/>
            <person name="Kuo A."/>
            <person name="Mondo S."/>
            <person name="Pangilinan J."/>
            <person name="Riley R."/>
            <person name="LaButti K."/>
            <person name="Andreopoulos B."/>
            <person name="Lipzen A."/>
            <person name="Chen C."/>
            <person name="Yanf M."/>
            <person name="Daum C."/>
            <person name="Ng V."/>
            <person name="Clum A."/>
            <person name="Steindorff A."/>
            <person name="Ohm R."/>
            <person name="Martin F."/>
            <person name="Silar P."/>
            <person name="Natvig D."/>
            <person name="Lalanne C."/>
            <person name="Gautier V."/>
            <person name="Ament-velasquez S.L."/>
            <person name="Kruys A."/>
            <person name="Hutchinson M.I."/>
            <person name="Powell A.J."/>
            <person name="Barry K."/>
            <person name="Miller A.N."/>
            <person name="Grigoriev I.V."/>
            <person name="Debuchy R."/>
            <person name="Gladieux P."/>
            <person name="Thoren M.H."/>
            <person name="Johannesson H."/>
        </authorList>
    </citation>
    <scope>NUCLEOTIDE SEQUENCE</scope>
    <source>
        <strain evidence="2">CBS 232.78</strain>
    </source>
</reference>
<dbReference type="Proteomes" id="UP001285441">
    <property type="component" value="Unassembled WGS sequence"/>
</dbReference>
<name>A0AAE0K2M6_9PEZI</name>